<evidence type="ECO:0000256" key="4">
    <source>
        <dbReference type="ARBA" id="ARBA00053410"/>
    </source>
</evidence>
<protein>
    <submittedName>
        <fullName evidence="8">Uncharacterized protein</fullName>
    </submittedName>
</protein>
<dbReference type="FunFam" id="2.40.30.10:FF:000026">
    <property type="entry name" value="Eukaryotic translation initiation factor 5B"/>
    <property type="match status" value="1"/>
</dbReference>
<reference evidence="8 9" key="1">
    <citation type="submission" date="2019-01" db="EMBL/GenBank/DDBJ databases">
        <title>A draft genome assembly of the solar-powered sea slug Elysia chlorotica.</title>
        <authorList>
            <person name="Cai H."/>
            <person name="Li Q."/>
            <person name="Fang X."/>
            <person name="Li J."/>
            <person name="Curtis N.E."/>
            <person name="Altenburger A."/>
            <person name="Shibata T."/>
            <person name="Feng M."/>
            <person name="Maeda T."/>
            <person name="Schwartz J.A."/>
            <person name="Shigenobu S."/>
            <person name="Lundholm N."/>
            <person name="Nishiyama T."/>
            <person name="Yang H."/>
            <person name="Hasebe M."/>
            <person name="Li S."/>
            <person name="Pierce S.K."/>
            <person name="Wang J."/>
        </authorList>
    </citation>
    <scope>NUCLEOTIDE SEQUENCE [LARGE SCALE GENOMIC DNA]</scope>
    <source>
        <strain evidence="8">EC2010</strain>
        <tissue evidence="8">Whole organism of an adult</tissue>
    </source>
</reference>
<feature type="domain" description="Translation initiation factor IF- 2" evidence="6">
    <location>
        <begin position="92"/>
        <end position="200"/>
    </location>
</feature>
<dbReference type="CDD" id="cd16266">
    <property type="entry name" value="IF2_aeIF5B_IV"/>
    <property type="match status" value="1"/>
</dbReference>
<keyword evidence="3" id="KW-0342">GTP-binding</keyword>
<dbReference type="SUPFAM" id="SSF50447">
    <property type="entry name" value="Translation proteins"/>
    <property type="match status" value="2"/>
</dbReference>
<dbReference type="PANTHER" id="PTHR43381:SF4">
    <property type="entry name" value="EUKARYOTIC TRANSLATION INITIATION FACTOR 5B"/>
    <property type="match status" value="1"/>
</dbReference>
<dbReference type="InterPro" id="IPR029459">
    <property type="entry name" value="EFTU-type"/>
</dbReference>
<dbReference type="InterPro" id="IPR015760">
    <property type="entry name" value="TIF_IF2"/>
</dbReference>
<evidence type="ECO:0000313" key="8">
    <source>
        <dbReference type="EMBL" id="RUS76126.1"/>
    </source>
</evidence>
<dbReference type="Pfam" id="PF11987">
    <property type="entry name" value="IF-2"/>
    <property type="match status" value="1"/>
</dbReference>
<keyword evidence="2" id="KW-0547">Nucleotide-binding</keyword>
<name>A0A433T3M7_ELYCH</name>
<comment type="caution">
    <text evidence="8">The sequence shown here is derived from an EMBL/GenBank/DDBJ whole genome shotgun (WGS) entry which is preliminary data.</text>
</comment>
<dbReference type="Proteomes" id="UP000271974">
    <property type="component" value="Unassembled WGS sequence"/>
</dbReference>
<keyword evidence="9" id="KW-1185">Reference proteome</keyword>
<dbReference type="GO" id="GO:0005739">
    <property type="term" value="C:mitochondrion"/>
    <property type="evidence" value="ECO:0007669"/>
    <property type="project" value="TreeGrafter"/>
</dbReference>
<evidence type="ECO:0000259" key="6">
    <source>
        <dbReference type="Pfam" id="PF11987"/>
    </source>
</evidence>
<dbReference type="STRING" id="188477.A0A433T3M7"/>
<dbReference type="Gene3D" id="3.40.50.10050">
    <property type="entry name" value="Translation initiation factor IF- 2, domain 3"/>
    <property type="match status" value="1"/>
</dbReference>
<dbReference type="FunFam" id="2.40.30.10:FF:000013">
    <property type="entry name" value="eukaryotic translation initiation factor 5B"/>
    <property type="match status" value="1"/>
</dbReference>
<comment type="subunit">
    <text evidence="5">Interacts through its C-terminal domain (CTD) with the CTD of eIF1A (EIF1AX) or with the CTD of EIF5 (mutually exclusive) through a common binding site. Interacts with eIF1A (EIF1AX) from the location of the start codon by the 43S complex until the formation of the 80S complex. Interacts with ANXA5 in a calcium and phospholipid-dependent manner.</text>
</comment>
<sequence>MGTTIDVILINGSINEGDTVVMAGTEGPIVTAIRGLLMPQPMKELRVKNQYEHHKTVKAAQGVKIIAKDMEKALAGLPLYVAHDNDEKEYYKEEVAAVLKDTLESIKVQERGVFVQASTLGSLEALLEFLRTSEIPYAGISIGPVHKKDIMKASVMLEHDSQYAVILAFDVKVEREAQEMADTLGVKIFTADIIYHLFDAFIKYRDELKRKRQEEFKHIAVFPCKLRVLPQFIFNSRDPIVMGVSVEAGFVKEGTPICVPTKEFVELGRVGSIEANHKPVPLAKQGQEICIKILPTPGEAPKMFGRHFDETDMLVSKISRQSIDAVKDHFREEMSKQDWRLMVELKKQFEIL</sequence>
<dbReference type="EMBL" id="RQTK01000686">
    <property type="protein sequence ID" value="RUS76126.1"/>
    <property type="molecule type" value="Genomic_DNA"/>
</dbReference>
<dbReference type="SUPFAM" id="SSF52156">
    <property type="entry name" value="Initiation factor IF2/eIF5b, domain 3"/>
    <property type="match status" value="1"/>
</dbReference>
<accession>A0A433T3M7</accession>
<evidence type="ECO:0000256" key="5">
    <source>
        <dbReference type="ARBA" id="ARBA00061781"/>
    </source>
</evidence>
<evidence type="ECO:0000259" key="7">
    <source>
        <dbReference type="Pfam" id="PF14578"/>
    </source>
</evidence>
<evidence type="ECO:0000256" key="1">
    <source>
        <dbReference type="ARBA" id="ARBA00001944"/>
    </source>
</evidence>
<feature type="domain" description="Elongation factor Tu-type" evidence="7">
    <location>
        <begin position="223"/>
        <end position="314"/>
    </location>
</feature>
<dbReference type="InterPro" id="IPR009000">
    <property type="entry name" value="Transl_B-barrel_sf"/>
</dbReference>
<dbReference type="AlphaFoldDB" id="A0A433T3M7"/>
<evidence type="ECO:0000256" key="2">
    <source>
        <dbReference type="ARBA" id="ARBA00022741"/>
    </source>
</evidence>
<gene>
    <name evidence="8" type="ORF">EGW08_016122</name>
</gene>
<dbReference type="GO" id="GO:0005525">
    <property type="term" value="F:GTP binding"/>
    <property type="evidence" value="ECO:0007669"/>
    <property type="project" value="UniProtKB-KW"/>
</dbReference>
<dbReference type="Pfam" id="PF14578">
    <property type="entry name" value="GTP_EFTU_D4"/>
    <property type="match status" value="1"/>
</dbReference>
<dbReference type="Gene3D" id="2.40.30.10">
    <property type="entry name" value="Translation factors"/>
    <property type="match status" value="2"/>
</dbReference>
<proteinExistence type="predicted"/>
<dbReference type="InterPro" id="IPR036925">
    <property type="entry name" value="TIF_IF2_dom3_sf"/>
</dbReference>
<dbReference type="OrthoDB" id="4928at2759"/>
<dbReference type="FunFam" id="3.40.50.10050:FF:000002">
    <property type="entry name" value="Eukaryotic translation initiation factor 5B"/>
    <property type="match status" value="1"/>
</dbReference>
<comment type="function">
    <text evidence="4">Plays a role in translation initiation. Ribosome-dependent GTPase that promotes the joining of the 60S ribosomal subunit to the pre-initiation complex to form the 80S initiation complex with the initiator methionine-tRNA in the P-site base paired to the start codon. Together with eIF1A (EIF1AX), actively orients the initiator methionine-tRNA in a conformation that allows 60S ribosomal subunit joining to form the 80S initiation complex. Is released after formation of the 80S initiation complex. Its GTPase activity is not essential for ribosomal subunits joining, but GTP hydrolysis is needed for eIF1A (EIF1AX) ejection quickly followed by EIF5B release to form elongation-competent ribosomes. In contrast to its procaryotic homolog, does not promote recruitment of Met-rRNA to the small ribosomal subunit.</text>
</comment>
<dbReference type="PANTHER" id="PTHR43381">
    <property type="entry name" value="TRANSLATION INITIATION FACTOR IF-2-RELATED"/>
    <property type="match status" value="1"/>
</dbReference>
<dbReference type="GO" id="GO:0003743">
    <property type="term" value="F:translation initiation factor activity"/>
    <property type="evidence" value="ECO:0007669"/>
    <property type="project" value="TreeGrafter"/>
</dbReference>
<comment type="cofactor">
    <cofactor evidence="1">
        <name>a monovalent cation</name>
        <dbReference type="ChEBI" id="CHEBI:60242"/>
    </cofactor>
</comment>
<organism evidence="8 9">
    <name type="scientific">Elysia chlorotica</name>
    <name type="common">Eastern emerald elysia</name>
    <name type="synonym">Sea slug</name>
    <dbReference type="NCBI Taxonomy" id="188477"/>
    <lineage>
        <taxon>Eukaryota</taxon>
        <taxon>Metazoa</taxon>
        <taxon>Spiralia</taxon>
        <taxon>Lophotrochozoa</taxon>
        <taxon>Mollusca</taxon>
        <taxon>Gastropoda</taxon>
        <taxon>Heterobranchia</taxon>
        <taxon>Euthyneura</taxon>
        <taxon>Panpulmonata</taxon>
        <taxon>Sacoglossa</taxon>
        <taxon>Placobranchoidea</taxon>
        <taxon>Plakobranchidae</taxon>
        <taxon>Elysia</taxon>
    </lineage>
</organism>
<evidence type="ECO:0000313" key="9">
    <source>
        <dbReference type="Proteomes" id="UP000271974"/>
    </source>
</evidence>
<dbReference type="InterPro" id="IPR023115">
    <property type="entry name" value="TIF_IF2_dom3"/>
</dbReference>
<evidence type="ECO:0000256" key="3">
    <source>
        <dbReference type="ARBA" id="ARBA00023134"/>
    </source>
</evidence>
<dbReference type="CDD" id="cd03703">
    <property type="entry name" value="aeIF5B_II"/>
    <property type="match status" value="1"/>
</dbReference>